<feature type="compositionally biased region" description="Low complexity" evidence="1">
    <location>
        <begin position="165"/>
        <end position="176"/>
    </location>
</feature>
<dbReference type="InterPro" id="IPR002745">
    <property type="entry name" value="Ptrans_KptA/Tpt1"/>
</dbReference>
<accession>A0A9P6JMA8</accession>
<name>A0A9P6JMA8_9AGAR</name>
<dbReference type="AlphaFoldDB" id="A0A9P6JMA8"/>
<dbReference type="GO" id="GO:0006388">
    <property type="term" value="P:tRNA splicing, via endonucleolytic cleavage and ligation"/>
    <property type="evidence" value="ECO:0007669"/>
    <property type="project" value="TreeGrafter"/>
</dbReference>
<dbReference type="EMBL" id="MU157875">
    <property type="protein sequence ID" value="KAF9526097.1"/>
    <property type="molecule type" value="Genomic_DNA"/>
</dbReference>
<dbReference type="PANTHER" id="PTHR12684">
    <property type="entry name" value="PUTATIVE PHOSPHOTRANSFERASE"/>
    <property type="match status" value="1"/>
</dbReference>
<feature type="region of interest" description="Disordered" evidence="1">
    <location>
        <begin position="154"/>
        <end position="232"/>
    </location>
</feature>
<feature type="region of interest" description="Disordered" evidence="1">
    <location>
        <begin position="32"/>
        <end position="106"/>
    </location>
</feature>
<dbReference type="GO" id="GO:0000215">
    <property type="term" value="F:tRNA 2'-phosphotransferase activity"/>
    <property type="evidence" value="ECO:0007669"/>
    <property type="project" value="TreeGrafter"/>
</dbReference>
<sequence length="466" mass="51965">MQAVALRTVKAVGRLSTTASLSLFPVQKYRKMSIGGPSSTVGKRRPPPGNNNSSRTSDLSTSHATASAARPKNKTKNGRKETKQVVKEARSAAEEADVVEGSSESLLDTLSKGKGVLRETGSSFSNAALSWKTRLKGSGSLSSPISVEDISMEEEMLSTSKDALSNSSSLPKSQSSPIAQPHFTEKDERPTFSGSNEICPPPHPPERLKVEDEDRYEDDFHQPEATPVPKVPLVPRFKTDGISASRAARTYLRVQGLADLSPQNTTYHILDWILRHAARDLGYEIVPDGFVRISELLTFELFSAYNYESFSEMCAGNPRFEVAELPDIINGKFRDVRWVRAKRDHTIPGVLASNKRILNMGKLQTVVYRAPYEQWEQIQKGGIVEGFDRTIRLYQKGKAFYFKNRIPRSRRLICITLDAEKAARLGVMFFHTHTIDLMAVGKGGYIPWECVRSVLELEFTKEQLKI</sequence>
<feature type="compositionally biased region" description="Basic and acidic residues" evidence="1">
    <location>
        <begin position="204"/>
        <end position="222"/>
    </location>
</feature>
<evidence type="ECO:0000313" key="2">
    <source>
        <dbReference type="EMBL" id="KAF9526097.1"/>
    </source>
</evidence>
<dbReference type="OrthoDB" id="419694at2759"/>
<feature type="compositionally biased region" description="Polar residues" evidence="1">
    <location>
        <begin position="50"/>
        <end position="65"/>
    </location>
</feature>
<organism evidence="2 3">
    <name type="scientific">Crepidotus variabilis</name>
    <dbReference type="NCBI Taxonomy" id="179855"/>
    <lineage>
        <taxon>Eukaryota</taxon>
        <taxon>Fungi</taxon>
        <taxon>Dikarya</taxon>
        <taxon>Basidiomycota</taxon>
        <taxon>Agaricomycotina</taxon>
        <taxon>Agaricomycetes</taxon>
        <taxon>Agaricomycetidae</taxon>
        <taxon>Agaricales</taxon>
        <taxon>Agaricineae</taxon>
        <taxon>Crepidotaceae</taxon>
        <taxon>Crepidotus</taxon>
    </lineage>
</organism>
<dbReference type="PANTHER" id="PTHR12684:SF2">
    <property type="entry name" value="TRNA 2'-PHOSPHOTRANSFERASE 1"/>
    <property type="match status" value="1"/>
</dbReference>
<comment type="caution">
    <text evidence="2">The sequence shown here is derived from an EMBL/GenBank/DDBJ whole genome shotgun (WGS) entry which is preliminary data.</text>
</comment>
<proteinExistence type="predicted"/>
<evidence type="ECO:0000313" key="3">
    <source>
        <dbReference type="Proteomes" id="UP000807306"/>
    </source>
</evidence>
<gene>
    <name evidence="2" type="ORF">CPB83DRAFT_498566</name>
</gene>
<dbReference type="Proteomes" id="UP000807306">
    <property type="component" value="Unassembled WGS sequence"/>
</dbReference>
<feature type="compositionally biased region" description="Basic and acidic residues" evidence="1">
    <location>
        <begin position="78"/>
        <end position="93"/>
    </location>
</feature>
<dbReference type="SUPFAM" id="SSF56399">
    <property type="entry name" value="ADP-ribosylation"/>
    <property type="match status" value="1"/>
</dbReference>
<evidence type="ECO:0000256" key="1">
    <source>
        <dbReference type="SAM" id="MobiDB-lite"/>
    </source>
</evidence>
<reference evidence="2" key="1">
    <citation type="submission" date="2020-11" db="EMBL/GenBank/DDBJ databases">
        <authorList>
            <consortium name="DOE Joint Genome Institute"/>
            <person name="Ahrendt S."/>
            <person name="Riley R."/>
            <person name="Andreopoulos W."/>
            <person name="Labutti K."/>
            <person name="Pangilinan J."/>
            <person name="Ruiz-Duenas F.J."/>
            <person name="Barrasa J.M."/>
            <person name="Sanchez-Garcia M."/>
            <person name="Camarero S."/>
            <person name="Miyauchi S."/>
            <person name="Serrano A."/>
            <person name="Linde D."/>
            <person name="Babiker R."/>
            <person name="Drula E."/>
            <person name="Ayuso-Fernandez I."/>
            <person name="Pacheco R."/>
            <person name="Padilla G."/>
            <person name="Ferreira P."/>
            <person name="Barriuso J."/>
            <person name="Kellner H."/>
            <person name="Castanera R."/>
            <person name="Alfaro M."/>
            <person name="Ramirez L."/>
            <person name="Pisabarro A.G."/>
            <person name="Kuo A."/>
            <person name="Tritt A."/>
            <person name="Lipzen A."/>
            <person name="He G."/>
            <person name="Yan M."/>
            <person name="Ng V."/>
            <person name="Cullen D."/>
            <person name="Martin F."/>
            <person name="Rosso M.-N."/>
            <person name="Henrissat B."/>
            <person name="Hibbett D."/>
            <person name="Martinez A.T."/>
            <person name="Grigoriev I.V."/>
        </authorList>
    </citation>
    <scope>NUCLEOTIDE SEQUENCE</scope>
    <source>
        <strain evidence="2">CBS 506.95</strain>
    </source>
</reference>
<keyword evidence="3" id="KW-1185">Reference proteome</keyword>
<dbReference type="Pfam" id="PF01885">
    <property type="entry name" value="PTS_2-RNA"/>
    <property type="match status" value="1"/>
</dbReference>
<protein>
    <submittedName>
        <fullName evidence="2">Uncharacterized protein</fullName>
    </submittedName>
</protein>